<feature type="region of interest" description="Disordered" evidence="1">
    <location>
        <begin position="1"/>
        <end position="31"/>
    </location>
</feature>
<dbReference type="GO" id="GO:0006355">
    <property type="term" value="P:regulation of DNA-templated transcription"/>
    <property type="evidence" value="ECO:0007669"/>
    <property type="project" value="InterPro"/>
</dbReference>
<dbReference type="OrthoDB" id="618331at2759"/>
<evidence type="ECO:0000313" key="2">
    <source>
        <dbReference type="EMBL" id="KZV22759.1"/>
    </source>
</evidence>
<feature type="compositionally biased region" description="Low complexity" evidence="1">
    <location>
        <begin position="22"/>
        <end position="31"/>
    </location>
</feature>
<evidence type="ECO:0000256" key="1">
    <source>
        <dbReference type="SAM" id="MobiDB-lite"/>
    </source>
</evidence>
<accession>A0A2Z7ATL3</accession>
<proteinExistence type="predicted"/>
<evidence type="ECO:0008006" key="4">
    <source>
        <dbReference type="Google" id="ProtNLM"/>
    </source>
</evidence>
<organism evidence="2 3">
    <name type="scientific">Dorcoceras hygrometricum</name>
    <dbReference type="NCBI Taxonomy" id="472368"/>
    <lineage>
        <taxon>Eukaryota</taxon>
        <taxon>Viridiplantae</taxon>
        <taxon>Streptophyta</taxon>
        <taxon>Embryophyta</taxon>
        <taxon>Tracheophyta</taxon>
        <taxon>Spermatophyta</taxon>
        <taxon>Magnoliopsida</taxon>
        <taxon>eudicotyledons</taxon>
        <taxon>Gunneridae</taxon>
        <taxon>Pentapetalae</taxon>
        <taxon>asterids</taxon>
        <taxon>lamiids</taxon>
        <taxon>Lamiales</taxon>
        <taxon>Gesneriaceae</taxon>
        <taxon>Didymocarpoideae</taxon>
        <taxon>Trichosporeae</taxon>
        <taxon>Loxocarpinae</taxon>
        <taxon>Dorcoceras</taxon>
    </lineage>
</organism>
<dbReference type="PANTHER" id="PTHR33334">
    <property type="entry name" value="PROTEIN LNK1"/>
    <property type="match status" value="1"/>
</dbReference>
<gene>
    <name evidence="2" type="ORF">F511_05391</name>
</gene>
<evidence type="ECO:0000313" key="3">
    <source>
        <dbReference type="Proteomes" id="UP000250235"/>
    </source>
</evidence>
<dbReference type="GO" id="GO:0007623">
    <property type="term" value="P:circadian rhythm"/>
    <property type="evidence" value="ECO:0007669"/>
    <property type="project" value="InterPro"/>
</dbReference>
<dbReference type="PANTHER" id="PTHR33334:SF8">
    <property type="entry name" value="PROTEIN LNK1"/>
    <property type="match status" value="1"/>
</dbReference>
<dbReference type="InterPro" id="IPR039928">
    <property type="entry name" value="LNK"/>
</dbReference>
<dbReference type="Proteomes" id="UP000250235">
    <property type="component" value="Unassembled WGS sequence"/>
</dbReference>
<keyword evidence="3" id="KW-1185">Reference proteome</keyword>
<dbReference type="EMBL" id="KV014110">
    <property type="protein sequence ID" value="KZV22759.1"/>
    <property type="molecule type" value="Genomic_DNA"/>
</dbReference>
<name>A0A2Z7ATL3_9LAMI</name>
<feature type="compositionally biased region" description="Polar residues" evidence="1">
    <location>
        <begin position="388"/>
        <end position="404"/>
    </location>
</feature>
<dbReference type="AlphaFoldDB" id="A0A2Z7ATL3"/>
<feature type="region of interest" description="Disordered" evidence="1">
    <location>
        <begin position="376"/>
        <end position="404"/>
    </location>
</feature>
<protein>
    <recommendedName>
        <fullName evidence="4">Protein LNK1</fullName>
    </recommendedName>
</protein>
<feature type="compositionally biased region" description="Polar residues" evidence="1">
    <location>
        <begin position="1"/>
        <end position="21"/>
    </location>
</feature>
<reference evidence="2 3" key="1">
    <citation type="journal article" date="2015" name="Proc. Natl. Acad. Sci. U.S.A.">
        <title>The resurrection genome of Boea hygrometrica: A blueprint for survival of dehydration.</title>
        <authorList>
            <person name="Xiao L."/>
            <person name="Yang G."/>
            <person name="Zhang L."/>
            <person name="Yang X."/>
            <person name="Zhao S."/>
            <person name="Ji Z."/>
            <person name="Zhou Q."/>
            <person name="Hu M."/>
            <person name="Wang Y."/>
            <person name="Chen M."/>
            <person name="Xu Y."/>
            <person name="Jin H."/>
            <person name="Xiao X."/>
            <person name="Hu G."/>
            <person name="Bao F."/>
            <person name="Hu Y."/>
            <person name="Wan P."/>
            <person name="Li L."/>
            <person name="Deng X."/>
            <person name="Kuang T."/>
            <person name="Xiang C."/>
            <person name="Zhu J.K."/>
            <person name="Oliver M.J."/>
            <person name="He Y."/>
        </authorList>
    </citation>
    <scope>NUCLEOTIDE SEQUENCE [LARGE SCALE GENOMIC DNA]</scope>
    <source>
        <strain evidence="3">cv. XS01</strain>
    </source>
</reference>
<sequence>MILEQDSWSPASKSGFPTPSDSNSLKEVSSLVSENSSLSGFKNNNADSNGSELCENNTALSDKIAAVDNSFSYPLDDITQTNKDIVFFERTEEKDPSDFLYYGWPEIGNFEDVDRIFSSCDSTFGVGSSKEDELRWLSLSDDIGVPGDMVKSDFKFPSPESNAVEEISKNSYSSKRYFHDYSAMASSMVGFKASSMPTEKSDSYMSSVSGCAITDSKDKLISKERGMAIKGEIQAKNSAIGHAKAGSGGMIKEQTKQSKLPVQLGGKRKKKYFGNGSFNYVSDGSNLGSITHPLLPPAYNQHQHQNVGPHFYNYFQNAAYVHSDSSHFSDQIPVEPTPFSIKSEMDLTYPLPGESSHAPNQLRTLEGIRPSLHMSATEGGETEEKQHNLQGLGSSNVLASSTRSSGLDDMSLEAAVLRQLQLVMEQLDSRTKLCIRDSLYRLARSAEQRHSYTNQNGGCGGGRDASGTTSMADGTQCVGFIGMETDTNPLDRSIAHLLFHRPSDASAVPALDSSPFKLPRMVHESITSQPVMVDNLVVREEASAKTENQGFEC</sequence>